<evidence type="ECO:0000313" key="4">
    <source>
        <dbReference type="Proteomes" id="UP000636709"/>
    </source>
</evidence>
<comment type="caution">
    <text evidence="3">The sequence shown here is derived from an EMBL/GenBank/DDBJ whole genome shotgun (WGS) entry which is preliminary data.</text>
</comment>
<dbReference type="AlphaFoldDB" id="A0A835FXZ3"/>
<feature type="transmembrane region" description="Helical" evidence="2">
    <location>
        <begin position="112"/>
        <end position="135"/>
    </location>
</feature>
<proteinExistence type="predicted"/>
<feature type="compositionally biased region" description="Polar residues" evidence="1">
    <location>
        <begin position="242"/>
        <end position="251"/>
    </location>
</feature>
<evidence type="ECO:0000256" key="2">
    <source>
        <dbReference type="SAM" id="Phobius"/>
    </source>
</evidence>
<reference evidence="3" key="1">
    <citation type="submission" date="2020-07" db="EMBL/GenBank/DDBJ databases">
        <title>Genome sequence and genetic diversity analysis of an under-domesticated orphan crop, white fonio (Digitaria exilis).</title>
        <authorList>
            <person name="Bennetzen J.L."/>
            <person name="Chen S."/>
            <person name="Ma X."/>
            <person name="Wang X."/>
            <person name="Yssel A.E.J."/>
            <person name="Chaluvadi S.R."/>
            <person name="Johnson M."/>
            <person name="Gangashetty P."/>
            <person name="Hamidou F."/>
            <person name="Sanogo M.D."/>
            <person name="Zwaenepoel A."/>
            <person name="Wallace J."/>
            <person name="Van De Peer Y."/>
            <person name="Van Deynze A."/>
        </authorList>
    </citation>
    <scope>NUCLEOTIDE SEQUENCE</scope>
    <source>
        <tissue evidence="3">Leaves</tissue>
    </source>
</reference>
<name>A0A835FXZ3_9POAL</name>
<dbReference type="Proteomes" id="UP000636709">
    <property type="component" value="Unassembled WGS sequence"/>
</dbReference>
<keyword evidence="4" id="KW-1185">Reference proteome</keyword>
<accession>A0A835FXZ3</accession>
<protein>
    <submittedName>
        <fullName evidence="3">Uncharacterized protein</fullName>
    </submittedName>
</protein>
<evidence type="ECO:0000313" key="3">
    <source>
        <dbReference type="EMBL" id="KAF8776565.1"/>
    </source>
</evidence>
<gene>
    <name evidence="3" type="ORF">HU200_003283</name>
</gene>
<keyword evidence="2" id="KW-0812">Transmembrane</keyword>
<feature type="region of interest" description="Disordered" evidence="1">
    <location>
        <begin position="227"/>
        <end position="251"/>
    </location>
</feature>
<organism evidence="3 4">
    <name type="scientific">Digitaria exilis</name>
    <dbReference type="NCBI Taxonomy" id="1010633"/>
    <lineage>
        <taxon>Eukaryota</taxon>
        <taxon>Viridiplantae</taxon>
        <taxon>Streptophyta</taxon>
        <taxon>Embryophyta</taxon>
        <taxon>Tracheophyta</taxon>
        <taxon>Spermatophyta</taxon>
        <taxon>Magnoliopsida</taxon>
        <taxon>Liliopsida</taxon>
        <taxon>Poales</taxon>
        <taxon>Poaceae</taxon>
        <taxon>PACMAD clade</taxon>
        <taxon>Panicoideae</taxon>
        <taxon>Panicodae</taxon>
        <taxon>Paniceae</taxon>
        <taxon>Anthephorinae</taxon>
        <taxon>Digitaria</taxon>
    </lineage>
</organism>
<keyword evidence="2" id="KW-1133">Transmembrane helix</keyword>
<dbReference type="EMBL" id="JACEFO010000191">
    <property type="protein sequence ID" value="KAF8776565.1"/>
    <property type="molecule type" value="Genomic_DNA"/>
</dbReference>
<keyword evidence="2" id="KW-0472">Membrane</keyword>
<evidence type="ECO:0000256" key="1">
    <source>
        <dbReference type="SAM" id="MobiDB-lite"/>
    </source>
</evidence>
<sequence length="251" mass="28519">MLEDQSLRAATHNRCEAFHPVRVDTLEVLQLEHKDEPHERIVTDVSNCTACYFDALSYTETWNMAARRRCWGTDKQSARKRELEEKAEDVLEGLKRYDLSKRPEVRIINRYVYVRTFVMVLFKAVGSLALLWSAAVHLGGFFHSSDKDFWDLTFIGFLLDNETLPDGLASHPRTQPSPKTYDKTHKRGPTMEPVVAQCPCEQQGGEANLAHAPSRTEKLLNALATYDSHGGSAHNSERHDQPNQNPKQATN</sequence>
<feature type="region of interest" description="Disordered" evidence="1">
    <location>
        <begin position="167"/>
        <end position="188"/>
    </location>
</feature>